<organism evidence="1">
    <name type="scientific">Anguilla anguilla</name>
    <name type="common">European freshwater eel</name>
    <name type="synonym">Muraena anguilla</name>
    <dbReference type="NCBI Taxonomy" id="7936"/>
    <lineage>
        <taxon>Eukaryota</taxon>
        <taxon>Metazoa</taxon>
        <taxon>Chordata</taxon>
        <taxon>Craniata</taxon>
        <taxon>Vertebrata</taxon>
        <taxon>Euteleostomi</taxon>
        <taxon>Actinopterygii</taxon>
        <taxon>Neopterygii</taxon>
        <taxon>Teleostei</taxon>
        <taxon>Anguilliformes</taxon>
        <taxon>Anguillidae</taxon>
        <taxon>Anguilla</taxon>
    </lineage>
</organism>
<name>A0A0E9SBH9_ANGAN</name>
<reference evidence="1" key="1">
    <citation type="submission" date="2014-11" db="EMBL/GenBank/DDBJ databases">
        <authorList>
            <person name="Amaro Gonzalez C."/>
        </authorList>
    </citation>
    <scope>NUCLEOTIDE SEQUENCE</scope>
</reference>
<dbReference type="AlphaFoldDB" id="A0A0E9SBH9"/>
<proteinExistence type="predicted"/>
<sequence length="39" mass="4858">MTLIYSYFEWENFLMSYTIVCFPYDQPIKLKNEPYNMSH</sequence>
<evidence type="ECO:0000313" key="1">
    <source>
        <dbReference type="EMBL" id="JAH38592.1"/>
    </source>
</evidence>
<dbReference type="EMBL" id="GBXM01069985">
    <property type="protein sequence ID" value="JAH38592.1"/>
    <property type="molecule type" value="Transcribed_RNA"/>
</dbReference>
<reference evidence="1" key="2">
    <citation type="journal article" date="2015" name="Fish Shellfish Immunol.">
        <title>Early steps in the European eel (Anguilla anguilla)-Vibrio vulnificus interaction in the gills: Role of the RtxA13 toxin.</title>
        <authorList>
            <person name="Callol A."/>
            <person name="Pajuelo D."/>
            <person name="Ebbesson L."/>
            <person name="Teles M."/>
            <person name="MacKenzie S."/>
            <person name="Amaro C."/>
        </authorList>
    </citation>
    <scope>NUCLEOTIDE SEQUENCE</scope>
</reference>
<protein>
    <submittedName>
        <fullName evidence="1">Uncharacterized protein</fullName>
    </submittedName>
</protein>
<accession>A0A0E9SBH9</accession>